<dbReference type="Proteomes" id="UP000767854">
    <property type="component" value="Unassembled WGS sequence"/>
</dbReference>
<dbReference type="InterPro" id="IPR036390">
    <property type="entry name" value="WH_DNA-bd_sf"/>
</dbReference>
<accession>A0ABS2MSX9</accession>
<name>A0ABS2MSX9_9FIRM</name>
<dbReference type="EMBL" id="JAFBDT010000020">
    <property type="protein sequence ID" value="MBM7562504.1"/>
    <property type="molecule type" value="Genomic_DNA"/>
</dbReference>
<organism evidence="1 2">
    <name type="scientific">Fusibacter tunisiensis</name>
    <dbReference type="NCBI Taxonomy" id="1008308"/>
    <lineage>
        <taxon>Bacteria</taxon>
        <taxon>Bacillati</taxon>
        <taxon>Bacillota</taxon>
        <taxon>Clostridia</taxon>
        <taxon>Eubacteriales</taxon>
        <taxon>Eubacteriales Family XII. Incertae Sedis</taxon>
        <taxon>Fusibacter</taxon>
    </lineage>
</organism>
<sequence length="195" mass="22197">MTDKGKMIEAVYKAHLSKRATLVIFYLINRANKDLTCFPGIKTIASDCNMSDRTVRRALDDLVKSGFVKKDARYRENGGQSSNLYTLMLEIEVEVKEKEDEMNIPLNDPQKISRASQPVENIDFLDIISEPTFGKQKSDEIEDEEIELKQLQKRQVRFNGIISKPPSASCNIELYTDRIDSNFLCQGEADSMIPP</sequence>
<evidence type="ECO:0000313" key="2">
    <source>
        <dbReference type="Proteomes" id="UP000767854"/>
    </source>
</evidence>
<comment type="caution">
    <text evidence="1">The sequence shown here is derived from an EMBL/GenBank/DDBJ whole genome shotgun (WGS) entry which is preliminary data.</text>
</comment>
<gene>
    <name evidence="1" type="ORF">JOC49_002065</name>
</gene>
<protein>
    <submittedName>
        <fullName evidence="1">Transcriptional regulator</fullName>
    </submittedName>
</protein>
<dbReference type="SUPFAM" id="SSF46785">
    <property type="entry name" value="Winged helix' DNA-binding domain"/>
    <property type="match status" value="1"/>
</dbReference>
<reference evidence="1 2" key="1">
    <citation type="submission" date="2021-01" db="EMBL/GenBank/DDBJ databases">
        <title>Genomic Encyclopedia of Type Strains, Phase IV (KMG-IV): sequencing the most valuable type-strain genomes for metagenomic binning, comparative biology and taxonomic classification.</title>
        <authorList>
            <person name="Goeker M."/>
        </authorList>
    </citation>
    <scope>NUCLEOTIDE SEQUENCE [LARGE SCALE GENOMIC DNA]</scope>
    <source>
        <strain evidence="1 2">DSM 24436</strain>
    </source>
</reference>
<keyword evidence="2" id="KW-1185">Reference proteome</keyword>
<dbReference type="Pfam" id="PF13730">
    <property type="entry name" value="HTH_36"/>
    <property type="match status" value="1"/>
</dbReference>
<dbReference type="RefSeq" id="WP_243423690.1">
    <property type="nucleotide sequence ID" value="NZ_JAFBDT010000020.1"/>
</dbReference>
<proteinExistence type="predicted"/>
<evidence type="ECO:0000313" key="1">
    <source>
        <dbReference type="EMBL" id="MBM7562504.1"/>
    </source>
</evidence>
<dbReference type="Gene3D" id="1.10.10.10">
    <property type="entry name" value="Winged helix-like DNA-binding domain superfamily/Winged helix DNA-binding domain"/>
    <property type="match status" value="1"/>
</dbReference>
<dbReference type="InterPro" id="IPR036388">
    <property type="entry name" value="WH-like_DNA-bd_sf"/>
</dbReference>